<dbReference type="AlphaFoldDB" id="A0A0P1BA83"/>
<dbReference type="Pfam" id="PF01083">
    <property type="entry name" value="Cutinase"/>
    <property type="match status" value="1"/>
</dbReference>
<dbReference type="InterPro" id="IPR000675">
    <property type="entry name" value="Cutinase/axe"/>
</dbReference>
<dbReference type="EMBL" id="CCYA01000118">
    <property type="protein sequence ID" value="CEH12223.1"/>
    <property type="molecule type" value="Genomic_DNA"/>
</dbReference>
<dbReference type="Proteomes" id="UP000054845">
    <property type="component" value="Unassembled WGS sequence"/>
</dbReference>
<evidence type="ECO:0000256" key="3">
    <source>
        <dbReference type="SAM" id="MobiDB-lite"/>
    </source>
</evidence>
<reference evidence="4 5" key="1">
    <citation type="submission" date="2014-09" db="EMBL/GenBank/DDBJ databases">
        <authorList>
            <person name="Magalhaes I.L.F."/>
            <person name="Oliveira U."/>
            <person name="Santos F.R."/>
            <person name="Vidigal T.H.D.A."/>
            <person name="Brescovit A.D."/>
            <person name="Santos A.J."/>
        </authorList>
    </citation>
    <scope>NUCLEOTIDE SEQUENCE [LARGE SCALE GENOMIC DNA]</scope>
</reference>
<keyword evidence="2" id="KW-1015">Disulfide bond</keyword>
<keyword evidence="5" id="KW-1185">Reference proteome</keyword>
<name>A0A0P1BA83_9BASI</name>
<proteinExistence type="predicted"/>
<sequence length="231" mass="23946">MIRQTLANVTGGVEYDTQYAADISQLSEAGTRDVLNKINTLLQQCPGHKFALLGYSQGATVTTEALTRIPNNSDAFKAVVAVVTVGNPRHNKNLQSNFDTDGGKSTAQGFGLLSYLPPIPGYWDKSGKVLDVCAHGDGVCDVTSGIGVGPAHFLYTTSQFTQDRSTEMMTAGFRDGEANSTSPTGNNGGNNGSDNGGSGGNSDAATHLSSDASRHATLLVAGLLAIGLSTF</sequence>
<evidence type="ECO:0000256" key="2">
    <source>
        <dbReference type="ARBA" id="ARBA00023157"/>
    </source>
</evidence>
<evidence type="ECO:0000313" key="5">
    <source>
        <dbReference type="Proteomes" id="UP000054845"/>
    </source>
</evidence>
<protein>
    <submittedName>
        <fullName evidence="4">Cutinase</fullName>
    </submittedName>
</protein>
<dbReference type="PANTHER" id="PTHR33630:SF9">
    <property type="entry name" value="CUTINASE 4"/>
    <property type="match status" value="1"/>
</dbReference>
<dbReference type="GO" id="GO:0052689">
    <property type="term" value="F:carboxylic ester hydrolase activity"/>
    <property type="evidence" value="ECO:0007669"/>
    <property type="project" value="UniProtKB-ARBA"/>
</dbReference>
<evidence type="ECO:0000313" key="4">
    <source>
        <dbReference type="EMBL" id="CEH12223.1"/>
    </source>
</evidence>
<evidence type="ECO:0000256" key="1">
    <source>
        <dbReference type="ARBA" id="ARBA00022801"/>
    </source>
</evidence>
<dbReference type="SMART" id="SM01110">
    <property type="entry name" value="Cutinase"/>
    <property type="match status" value="1"/>
</dbReference>
<feature type="compositionally biased region" description="Gly residues" evidence="3">
    <location>
        <begin position="186"/>
        <end position="200"/>
    </location>
</feature>
<dbReference type="InterPro" id="IPR029058">
    <property type="entry name" value="AB_hydrolase_fold"/>
</dbReference>
<dbReference type="PANTHER" id="PTHR33630">
    <property type="entry name" value="CUTINASE RV1984C-RELATED-RELATED"/>
    <property type="match status" value="1"/>
</dbReference>
<keyword evidence="1" id="KW-0378">Hydrolase</keyword>
<dbReference type="SUPFAM" id="SSF53474">
    <property type="entry name" value="alpha/beta-Hydrolases"/>
    <property type="match status" value="1"/>
</dbReference>
<accession>A0A0P1BA83</accession>
<dbReference type="Gene3D" id="3.40.50.1820">
    <property type="entry name" value="alpha/beta hydrolase"/>
    <property type="match status" value="1"/>
</dbReference>
<feature type="region of interest" description="Disordered" evidence="3">
    <location>
        <begin position="174"/>
        <end position="207"/>
    </location>
</feature>
<dbReference type="STRING" id="401625.A0A0P1BA83"/>
<dbReference type="OrthoDB" id="2586582at2759"/>
<organism evidence="4 5">
    <name type="scientific">Ceraceosorus bombacis</name>
    <dbReference type="NCBI Taxonomy" id="401625"/>
    <lineage>
        <taxon>Eukaryota</taxon>
        <taxon>Fungi</taxon>
        <taxon>Dikarya</taxon>
        <taxon>Basidiomycota</taxon>
        <taxon>Ustilaginomycotina</taxon>
        <taxon>Exobasidiomycetes</taxon>
        <taxon>Ceraceosorales</taxon>
        <taxon>Ceraceosoraceae</taxon>
        <taxon>Ceraceosorus</taxon>
    </lineage>
</organism>